<gene>
    <name evidence="1" type="ORF">NU09_2499</name>
</gene>
<proteinExistence type="predicted"/>
<dbReference type="AlphaFoldDB" id="A0A444W865"/>
<keyword evidence="2" id="KW-1185">Reference proteome</keyword>
<sequence length="47" mass="5616">MVILCTKGEFCLTDRTDFQRDSLIFKFFNDEINMAIESPVKKWKINE</sequence>
<evidence type="ECO:0000313" key="2">
    <source>
        <dbReference type="Proteomes" id="UP000289775"/>
    </source>
</evidence>
<dbReference type="Proteomes" id="UP000289775">
    <property type="component" value="Unassembled WGS sequence"/>
</dbReference>
<dbReference type="EMBL" id="JUIW01000008">
    <property type="protein sequence ID" value="RYJ42095.1"/>
    <property type="molecule type" value="Genomic_DNA"/>
</dbReference>
<name>A0A444W865_9FLAO</name>
<evidence type="ECO:0000313" key="1">
    <source>
        <dbReference type="EMBL" id="RYJ42095.1"/>
    </source>
</evidence>
<comment type="caution">
    <text evidence="1">The sequence shown here is derived from an EMBL/GenBank/DDBJ whole genome shotgun (WGS) entry which is preliminary data.</text>
</comment>
<reference evidence="1 2" key="1">
    <citation type="submission" date="2014-12" db="EMBL/GenBank/DDBJ databases">
        <title>Genome sequence of Flavobacterium beibuense RSKm HC5.</title>
        <authorList>
            <person name="Kim J.F."/>
            <person name="Song J.Y."/>
            <person name="Kwak M.-J."/>
            <person name="Lee S.-W."/>
        </authorList>
    </citation>
    <scope>NUCLEOTIDE SEQUENCE [LARGE SCALE GENOMIC DNA]</scope>
    <source>
        <strain evidence="1 2">RSKm HC5</strain>
    </source>
</reference>
<protein>
    <submittedName>
        <fullName evidence="1">Uncharacterized protein</fullName>
    </submittedName>
</protein>
<accession>A0A444W865</accession>
<organism evidence="1 2">
    <name type="scientific">Flavobacterium beibuense</name>
    <dbReference type="NCBI Taxonomy" id="657326"/>
    <lineage>
        <taxon>Bacteria</taxon>
        <taxon>Pseudomonadati</taxon>
        <taxon>Bacteroidota</taxon>
        <taxon>Flavobacteriia</taxon>
        <taxon>Flavobacteriales</taxon>
        <taxon>Flavobacteriaceae</taxon>
        <taxon>Flavobacterium</taxon>
    </lineage>
</organism>